<dbReference type="RefSeq" id="WP_104829344.1">
    <property type="nucleotide sequence ID" value="NZ_PJCH01000005.1"/>
</dbReference>
<gene>
    <name evidence="5" type="ORF">CW354_07170</name>
</gene>
<dbReference type="AlphaFoldDB" id="A0A2S7K6J1"/>
<keyword evidence="6" id="KW-1185">Reference proteome</keyword>
<dbReference type="InterPro" id="IPR000192">
    <property type="entry name" value="Aminotrans_V_dom"/>
</dbReference>
<evidence type="ECO:0000256" key="2">
    <source>
        <dbReference type="ARBA" id="ARBA00022801"/>
    </source>
</evidence>
<keyword evidence="3" id="KW-0663">Pyridoxal phosphate</keyword>
<sequence length="369" mass="39264">MDKDKFHLPGKHYFLSHSVGAQPKGYDAALAEGYAQPWRTEGFNVWGPWFDTLERFKTGLAPVIGADAKDICPQTNVSAGVAKILFSLPERPGRNKIVLTEDAFPTVGFALAQGARHGYELEFLPGGEALADPDAWERAFAGDVQMVVPMLVYSNSSVFAPIAEISKRARAAGVYSLIDAAQGAGTVPLKLNDWRPDFAVGTSLKYLCGGAGAAYLWADPETANECAPLDVGWFSHADPFEFDIHHFDYAPGAARFTGGTPSIAPFAGARAAHEIINAHGVEAIYAHNQALLSRLFDALPDEAVLSSAKAGARGSAALIRVRDYDAAAAALAEAGVAHDTRLGAVRVSVHLYNDENDIDALTAALAPFV</sequence>
<dbReference type="PANTHER" id="PTHR14084">
    <property type="entry name" value="KYNURENINASE"/>
    <property type="match status" value="1"/>
</dbReference>
<dbReference type="GO" id="GO:0030429">
    <property type="term" value="F:kynureninase activity"/>
    <property type="evidence" value="ECO:0007669"/>
    <property type="project" value="InterPro"/>
</dbReference>
<evidence type="ECO:0000313" key="5">
    <source>
        <dbReference type="EMBL" id="PQA88099.1"/>
    </source>
</evidence>
<accession>A0A2S7K6J1</accession>
<dbReference type="GO" id="GO:0030170">
    <property type="term" value="F:pyridoxal phosphate binding"/>
    <property type="evidence" value="ECO:0007669"/>
    <property type="project" value="InterPro"/>
</dbReference>
<dbReference type="InterPro" id="IPR015421">
    <property type="entry name" value="PyrdxlP-dep_Trfase_major"/>
</dbReference>
<dbReference type="OrthoDB" id="9812626at2"/>
<evidence type="ECO:0000259" key="4">
    <source>
        <dbReference type="Pfam" id="PF00266"/>
    </source>
</evidence>
<dbReference type="InterPro" id="IPR015422">
    <property type="entry name" value="PyrdxlP-dep_Trfase_small"/>
</dbReference>
<protein>
    <recommendedName>
        <fullName evidence="4">Aminotransferase class V domain-containing protein</fullName>
    </recommendedName>
</protein>
<dbReference type="InterPro" id="IPR015424">
    <property type="entry name" value="PyrdxlP-dep_Trfase"/>
</dbReference>
<reference evidence="5 6" key="1">
    <citation type="submission" date="2017-12" db="EMBL/GenBank/DDBJ databases">
        <authorList>
            <person name="Hurst M.R.H."/>
        </authorList>
    </citation>
    <scope>NUCLEOTIDE SEQUENCE [LARGE SCALE GENOMIC DNA]</scope>
    <source>
        <strain evidence="5 6">SY-3-19</strain>
    </source>
</reference>
<dbReference type="Gene3D" id="3.40.640.10">
    <property type="entry name" value="Type I PLP-dependent aspartate aminotransferase-like (Major domain)"/>
    <property type="match status" value="1"/>
</dbReference>
<evidence type="ECO:0000256" key="1">
    <source>
        <dbReference type="ARBA" id="ARBA00022642"/>
    </source>
</evidence>
<evidence type="ECO:0000256" key="3">
    <source>
        <dbReference type="ARBA" id="ARBA00022898"/>
    </source>
</evidence>
<name>A0A2S7K6J1_9PROT</name>
<dbReference type="Pfam" id="PF00266">
    <property type="entry name" value="Aminotran_5"/>
    <property type="match status" value="1"/>
</dbReference>
<organism evidence="5 6">
    <name type="scientific">Hyphococcus luteus</name>
    <dbReference type="NCBI Taxonomy" id="2058213"/>
    <lineage>
        <taxon>Bacteria</taxon>
        <taxon>Pseudomonadati</taxon>
        <taxon>Pseudomonadota</taxon>
        <taxon>Alphaproteobacteria</taxon>
        <taxon>Parvularculales</taxon>
        <taxon>Parvularculaceae</taxon>
        <taxon>Hyphococcus</taxon>
    </lineage>
</organism>
<comment type="caution">
    <text evidence="5">The sequence shown here is derived from an EMBL/GenBank/DDBJ whole genome shotgun (WGS) entry which is preliminary data.</text>
</comment>
<keyword evidence="2" id="KW-0378">Hydrolase</keyword>
<dbReference type="GO" id="GO:0019441">
    <property type="term" value="P:L-tryptophan catabolic process to kynurenine"/>
    <property type="evidence" value="ECO:0007669"/>
    <property type="project" value="TreeGrafter"/>
</dbReference>
<dbReference type="GO" id="GO:0005737">
    <property type="term" value="C:cytoplasm"/>
    <property type="evidence" value="ECO:0007669"/>
    <property type="project" value="InterPro"/>
</dbReference>
<dbReference type="InterPro" id="IPR010111">
    <property type="entry name" value="Kynureninase"/>
</dbReference>
<dbReference type="Gene3D" id="3.90.1150.10">
    <property type="entry name" value="Aspartate Aminotransferase, domain 1"/>
    <property type="match status" value="1"/>
</dbReference>
<dbReference type="GO" id="GO:0009435">
    <property type="term" value="P:NAD+ biosynthetic process"/>
    <property type="evidence" value="ECO:0007669"/>
    <property type="project" value="InterPro"/>
</dbReference>
<dbReference type="SUPFAM" id="SSF53383">
    <property type="entry name" value="PLP-dependent transferases"/>
    <property type="match status" value="1"/>
</dbReference>
<dbReference type="EMBL" id="PJCH01000005">
    <property type="protein sequence ID" value="PQA88099.1"/>
    <property type="molecule type" value="Genomic_DNA"/>
</dbReference>
<dbReference type="GO" id="GO:0043420">
    <property type="term" value="P:anthranilate metabolic process"/>
    <property type="evidence" value="ECO:0007669"/>
    <property type="project" value="TreeGrafter"/>
</dbReference>
<evidence type="ECO:0000313" key="6">
    <source>
        <dbReference type="Proteomes" id="UP000239504"/>
    </source>
</evidence>
<dbReference type="Proteomes" id="UP000239504">
    <property type="component" value="Unassembled WGS sequence"/>
</dbReference>
<proteinExistence type="predicted"/>
<keyword evidence="1" id="KW-0662">Pyridine nucleotide biosynthesis</keyword>
<dbReference type="PANTHER" id="PTHR14084:SF0">
    <property type="entry name" value="KYNURENINASE"/>
    <property type="match status" value="1"/>
</dbReference>
<feature type="domain" description="Aminotransferase class V" evidence="4">
    <location>
        <begin position="57"/>
        <end position="361"/>
    </location>
</feature>